<dbReference type="AlphaFoldDB" id="A0AAW9KYE2"/>
<dbReference type="EMBL" id="JAXBCZ010000001">
    <property type="protein sequence ID" value="MEA1304599.1"/>
    <property type="molecule type" value="Genomic_DNA"/>
</dbReference>
<gene>
    <name evidence="3" type="ORF">QU665_05905</name>
</gene>
<feature type="region of interest" description="Disordered" evidence="1">
    <location>
        <begin position="1"/>
        <end position="21"/>
    </location>
</feature>
<protein>
    <submittedName>
        <fullName evidence="3">Tox-REase-5 domain-containing protein</fullName>
    </submittedName>
</protein>
<reference evidence="3 4" key="1">
    <citation type="submission" date="2023-06" db="EMBL/GenBank/DDBJ databases">
        <title>Actinomyces orist ORNL 0101 HMT-893 genome.</title>
        <authorList>
            <person name="Johnston C.D."/>
            <person name="Chen T."/>
            <person name="Dewhirst F.E."/>
        </authorList>
    </citation>
    <scope>NUCLEOTIDE SEQUENCE [LARGE SCALE GENOMIC DNA]</scope>
    <source>
        <strain evidence="3 4">ORNL 0101</strain>
    </source>
</reference>
<organism evidence="3 4">
    <name type="scientific">Actinomyces oris</name>
    <dbReference type="NCBI Taxonomy" id="544580"/>
    <lineage>
        <taxon>Bacteria</taxon>
        <taxon>Bacillati</taxon>
        <taxon>Actinomycetota</taxon>
        <taxon>Actinomycetes</taxon>
        <taxon>Actinomycetales</taxon>
        <taxon>Actinomycetaceae</taxon>
        <taxon>Actinomyces</taxon>
    </lineage>
</organism>
<sequence length="377" mass="42267">MKLNSSPNSVPDTLMHKNIDTHGTNNDLEATLTRNLYYKEQVTNTPAEYYYHVGDVSFDGYRDGILVDAKGEGLLKFIETNWTASVYGNGGLVDGALRRLEVVRNAGATTPIHWHIAEHAAFKHLSNLQTDGYFPSRICLVDSPPDYRNYPTHRPAPGQLRPSIMRWRLTMKRQALGDPISEGRRVWEWIQRVRYLHPSMALWLPTSNSHQESEQAPPIDLDLLLHRIHQTQTVSRFPEFGLTPTFCGQIGQGNKLMLTFNMPNLGHASVELMIGSALGNALDASEDLADALMHTTAELFGPNIIGGLSRNNHPTRNLDRDGPAPFNYSDGWKMFFASDSPHYQRATQLATRTVPVANGAIFTFGTPDTYPTILNQW</sequence>
<feature type="compositionally biased region" description="Polar residues" evidence="1">
    <location>
        <begin position="1"/>
        <end position="11"/>
    </location>
</feature>
<evidence type="ECO:0000313" key="4">
    <source>
        <dbReference type="Proteomes" id="UP001289581"/>
    </source>
</evidence>
<name>A0AAW9KYE2_9ACTO</name>
<keyword evidence="4" id="KW-1185">Reference proteome</keyword>
<dbReference type="InterPro" id="IPR028904">
    <property type="entry name" value="Tox-REase-5_dom"/>
</dbReference>
<comment type="caution">
    <text evidence="3">The sequence shown here is derived from an EMBL/GenBank/DDBJ whole genome shotgun (WGS) entry which is preliminary data.</text>
</comment>
<dbReference type="Proteomes" id="UP001289581">
    <property type="component" value="Unassembled WGS sequence"/>
</dbReference>
<accession>A0AAW9KYE2</accession>
<evidence type="ECO:0000313" key="3">
    <source>
        <dbReference type="EMBL" id="MEA1304599.1"/>
    </source>
</evidence>
<proteinExistence type="predicted"/>
<dbReference type="RefSeq" id="WP_322911947.1">
    <property type="nucleotide sequence ID" value="NZ_JAXBCZ010000001.1"/>
</dbReference>
<evidence type="ECO:0000256" key="1">
    <source>
        <dbReference type="SAM" id="MobiDB-lite"/>
    </source>
</evidence>
<dbReference type="Pfam" id="PF15648">
    <property type="entry name" value="Tox-REase-5"/>
    <property type="match status" value="1"/>
</dbReference>
<feature type="domain" description="Tox-REase-5" evidence="2">
    <location>
        <begin position="37"/>
        <end position="118"/>
    </location>
</feature>
<evidence type="ECO:0000259" key="2">
    <source>
        <dbReference type="Pfam" id="PF15648"/>
    </source>
</evidence>